<feature type="chain" id="PRO_5041995534" description="Secreted protein" evidence="2">
    <location>
        <begin position="30"/>
        <end position="133"/>
    </location>
</feature>
<dbReference type="Proteomes" id="UP001285441">
    <property type="component" value="Unassembled WGS sequence"/>
</dbReference>
<feature type="signal peptide" evidence="2">
    <location>
        <begin position="1"/>
        <end position="29"/>
    </location>
</feature>
<keyword evidence="4" id="KW-1185">Reference proteome</keyword>
<sequence>MHQLQPHMTMRRALALWLRLVWHLTSFLSRQGCQVVFAPPRSLNPTTSDRPWSTSTPLAHSPTTQPSASPLVRMNDDAYPPQRHASPPLPRFLPCPFNTSPAHGLLSMDIIRRQRDSHLRYRVVLEGLPTGIG</sequence>
<feature type="region of interest" description="Disordered" evidence="1">
    <location>
        <begin position="41"/>
        <end position="86"/>
    </location>
</feature>
<reference evidence="3" key="2">
    <citation type="submission" date="2023-06" db="EMBL/GenBank/DDBJ databases">
        <authorList>
            <consortium name="Lawrence Berkeley National Laboratory"/>
            <person name="Haridas S."/>
            <person name="Hensen N."/>
            <person name="Bonometti L."/>
            <person name="Westerberg I."/>
            <person name="Brannstrom I.O."/>
            <person name="Guillou S."/>
            <person name="Cros-Aarteil S."/>
            <person name="Calhoun S."/>
            <person name="Kuo A."/>
            <person name="Mondo S."/>
            <person name="Pangilinan J."/>
            <person name="Riley R."/>
            <person name="LaButti K."/>
            <person name="Andreopoulos B."/>
            <person name="Lipzen A."/>
            <person name="Chen C."/>
            <person name="Yanf M."/>
            <person name="Daum C."/>
            <person name="Ng V."/>
            <person name="Clum A."/>
            <person name="Steindorff A."/>
            <person name="Ohm R."/>
            <person name="Martin F."/>
            <person name="Silar P."/>
            <person name="Natvig D."/>
            <person name="Lalanne C."/>
            <person name="Gautier V."/>
            <person name="Ament-velasquez S.L."/>
            <person name="Kruys A."/>
            <person name="Hutchinson M.I."/>
            <person name="Powell A.J."/>
            <person name="Barry K."/>
            <person name="Miller A.N."/>
            <person name="Grigoriev I.V."/>
            <person name="Debuchy R."/>
            <person name="Gladieux P."/>
            <person name="Thoren M.H."/>
            <person name="Johannesson H."/>
        </authorList>
    </citation>
    <scope>NUCLEOTIDE SEQUENCE</scope>
    <source>
        <strain evidence="3">CBS 232.78</strain>
    </source>
</reference>
<evidence type="ECO:0000256" key="2">
    <source>
        <dbReference type="SAM" id="SignalP"/>
    </source>
</evidence>
<evidence type="ECO:0000313" key="4">
    <source>
        <dbReference type="Proteomes" id="UP001285441"/>
    </source>
</evidence>
<gene>
    <name evidence="3" type="ORF">B0H63DRAFT_163909</name>
</gene>
<dbReference type="EMBL" id="JAULSW010000003">
    <property type="protein sequence ID" value="KAK3387706.1"/>
    <property type="molecule type" value="Genomic_DNA"/>
</dbReference>
<evidence type="ECO:0008006" key="5">
    <source>
        <dbReference type="Google" id="ProtNLM"/>
    </source>
</evidence>
<protein>
    <recommendedName>
        <fullName evidence="5">Secreted protein</fullName>
    </recommendedName>
</protein>
<organism evidence="3 4">
    <name type="scientific">Podospora didyma</name>
    <dbReference type="NCBI Taxonomy" id="330526"/>
    <lineage>
        <taxon>Eukaryota</taxon>
        <taxon>Fungi</taxon>
        <taxon>Dikarya</taxon>
        <taxon>Ascomycota</taxon>
        <taxon>Pezizomycotina</taxon>
        <taxon>Sordariomycetes</taxon>
        <taxon>Sordariomycetidae</taxon>
        <taxon>Sordariales</taxon>
        <taxon>Podosporaceae</taxon>
        <taxon>Podospora</taxon>
    </lineage>
</organism>
<evidence type="ECO:0000256" key="1">
    <source>
        <dbReference type="SAM" id="MobiDB-lite"/>
    </source>
</evidence>
<reference evidence="3" key="1">
    <citation type="journal article" date="2023" name="Mol. Phylogenet. Evol.">
        <title>Genome-scale phylogeny and comparative genomics of the fungal order Sordariales.</title>
        <authorList>
            <person name="Hensen N."/>
            <person name="Bonometti L."/>
            <person name="Westerberg I."/>
            <person name="Brannstrom I.O."/>
            <person name="Guillou S."/>
            <person name="Cros-Aarteil S."/>
            <person name="Calhoun S."/>
            <person name="Haridas S."/>
            <person name="Kuo A."/>
            <person name="Mondo S."/>
            <person name="Pangilinan J."/>
            <person name="Riley R."/>
            <person name="LaButti K."/>
            <person name="Andreopoulos B."/>
            <person name="Lipzen A."/>
            <person name="Chen C."/>
            <person name="Yan M."/>
            <person name="Daum C."/>
            <person name="Ng V."/>
            <person name="Clum A."/>
            <person name="Steindorff A."/>
            <person name="Ohm R.A."/>
            <person name="Martin F."/>
            <person name="Silar P."/>
            <person name="Natvig D.O."/>
            <person name="Lalanne C."/>
            <person name="Gautier V."/>
            <person name="Ament-Velasquez S.L."/>
            <person name="Kruys A."/>
            <person name="Hutchinson M.I."/>
            <person name="Powell A.J."/>
            <person name="Barry K."/>
            <person name="Miller A.N."/>
            <person name="Grigoriev I.V."/>
            <person name="Debuchy R."/>
            <person name="Gladieux P."/>
            <person name="Hiltunen Thoren M."/>
            <person name="Johannesson H."/>
        </authorList>
    </citation>
    <scope>NUCLEOTIDE SEQUENCE</scope>
    <source>
        <strain evidence="3">CBS 232.78</strain>
    </source>
</reference>
<name>A0AAE0NU36_9PEZI</name>
<dbReference type="AlphaFoldDB" id="A0AAE0NU36"/>
<comment type="caution">
    <text evidence="3">The sequence shown here is derived from an EMBL/GenBank/DDBJ whole genome shotgun (WGS) entry which is preliminary data.</text>
</comment>
<feature type="compositionally biased region" description="Polar residues" evidence="1">
    <location>
        <begin position="43"/>
        <end position="68"/>
    </location>
</feature>
<accession>A0AAE0NU36</accession>
<evidence type="ECO:0000313" key="3">
    <source>
        <dbReference type="EMBL" id="KAK3387706.1"/>
    </source>
</evidence>
<proteinExistence type="predicted"/>
<keyword evidence="2" id="KW-0732">Signal</keyword>